<sequence>MYTVEGWCAGFLVFSEKVPRTNYEAFLEFKREQLEKGELTITYCNGAVTHVIKELCIDPCDEQGNWMLELGVSYKV</sequence>
<evidence type="ECO:0000313" key="2">
    <source>
        <dbReference type="Proteomes" id="UP000178815"/>
    </source>
</evidence>
<dbReference type="EMBL" id="MFKU01000010">
    <property type="protein sequence ID" value="OGG48587.1"/>
    <property type="molecule type" value="Genomic_DNA"/>
</dbReference>
<proteinExistence type="predicted"/>
<organism evidence="1 2">
    <name type="scientific">Candidatus Kaiserbacteria bacterium RIFCSPHIGHO2_01_FULL_53_31</name>
    <dbReference type="NCBI Taxonomy" id="1798481"/>
    <lineage>
        <taxon>Bacteria</taxon>
        <taxon>Candidatus Kaiseribacteriota</taxon>
    </lineage>
</organism>
<reference evidence="1 2" key="1">
    <citation type="journal article" date="2016" name="Nat. Commun.">
        <title>Thousands of microbial genomes shed light on interconnected biogeochemical processes in an aquifer system.</title>
        <authorList>
            <person name="Anantharaman K."/>
            <person name="Brown C.T."/>
            <person name="Hug L.A."/>
            <person name="Sharon I."/>
            <person name="Castelle C.J."/>
            <person name="Probst A.J."/>
            <person name="Thomas B.C."/>
            <person name="Singh A."/>
            <person name="Wilkins M.J."/>
            <person name="Karaoz U."/>
            <person name="Brodie E.L."/>
            <person name="Williams K.H."/>
            <person name="Hubbard S.S."/>
            <person name="Banfield J.F."/>
        </authorList>
    </citation>
    <scope>NUCLEOTIDE SEQUENCE [LARGE SCALE GENOMIC DNA]</scope>
</reference>
<accession>A0A1F6CHV7</accession>
<gene>
    <name evidence="1" type="ORF">A2678_01845</name>
</gene>
<evidence type="ECO:0000313" key="1">
    <source>
        <dbReference type="EMBL" id="OGG48587.1"/>
    </source>
</evidence>
<dbReference type="Proteomes" id="UP000178815">
    <property type="component" value="Unassembled WGS sequence"/>
</dbReference>
<name>A0A1F6CHV7_9BACT</name>
<comment type="caution">
    <text evidence="1">The sequence shown here is derived from an EMBL/GenBank/DDBJ whole genome shotgun (WGS) entry which is preliminary data.</text>
</comment>
<protein>
    <submittedName>
        <fullName evidence="1">Uncharacterized protein</fullName>
    </submittedName>
</protein>
<dbReference type="STRING" id="1798481.A2678_01845"/>
<dbReference type="AlphaFoldDB" id="A0A1F6CHV7"/>